<dbReference type="Pfam" id="PF10115">
    <property type="entry name" value="HlyU"/>
    <property type="match status" value="1"/>
</dbReference>
<accession>A0A160TSY8</accession>
<evidence type="ECO:0000256" key="1">
    <source>
        <dbReference type="SAM" id="MobiDB-lite"/>
    </source>
</evidence>
<gene>
    <name evidence="2" type="ORF">MGWOODY_XGa2596</name>
</gene>
<organism evidence="2">
    <name type="scientific">hydrothermal vent metagenome</name>
    <dbReference type="NCBI Taxonomy" id="652676"/>
    <lineage>
        <taxon>unclassified sequences</taxon>
        <taxon>metagenomes</taxon>
        <taxon>ecological metagenomes</taxon>
    </lineage>
</organism>
<sequence length="99" mass="11562">MVFDFLKKHFGSEKESGETDNRQHAVTHEGYTIVPTPKQDKGGWTTEGLIEQEVNGETESRHFIRAETHMDRDQAISHTIMKGRRIIDEERHMKANRRD</sequence>
<evidence type="ECO:0000313" key="2">
    <source>
        <dbReference type="EMBL" id="CUS52475.1"/>
    </source>
</evidence>
<feature type="region of interest" description="Disordered" evidence="1">
    <location>
        <begin position="10"/>
        <end position="44"/>
    </location>
</feature>
<dbReference type="InterPro" id="IPR018772">
    <property type="entry name" value="Transcription_activator_HlyU"/>
</dbReference>
<feature type="compositionally biased region" description="Basic and acidic residues" evidence="1">
    <location>
        <begin position="10"/>
        <end position="27"/>
    </location>
</feature>
<dbReference type="EMBL" id="CZRL01000082">
    <property type="protein sequence ID" value="CUS52475.1"/>
    <property type="molecule type" value="Genomic_DNA"/>
</dbReference>
<proteinExistence type="predicted"/>
<dbReference type="AlphaFoldDB" id="A0A160TSY8"/>
<protein>
    <submittedName>
        <fullName evidence="2">Uncharacterized conserved protein</fullName>
    </submittedName>
</protein>
<reference evidence="2" key="1">
    <citation type="submission" date="2015-10" db="EMBL/GenBank/DDBJ databases">
        <authorList>
            <person name="Gilbert D.G."/>
        </authorList>
    </citation>
    <scope>NUCLEOTIDE SEQUENCE</scope>
</reference>
<name>A0A160TSY8_9ZZZZ</name>